<accession>A0AAD9QNK7</accession>
<keyword evidence="2" id="KW-1185">Reference proteome</keyword>
<dbReference type="AlphaFoldDB" id="A0AAD9QNK7"/>
<evidence type="ECO:0000313" key="1">
    <source>
        <dbReference type="EMBL" id="KAK2564644.1"/>
    </source>
</evidence>
<dbReference type="EMBL" id="JARQWQ010000022">
    <property type="protein sequence ID" value="KAK2564644.1"/>
    <property type="molecule type" value="Genomic_DNA"/>
</dbReference>
<dbReference type="Proteomes" id="UP001249851">
    <property type="component" value="Unassembled WGS sequence"/>
</dbReference>
<sequence>MADDGSSSFESMKVPEVQNFLKARGIQVASDGRKMKRAELQELCKNAAEMKADSACRHVAAALFDLEATIRRNELDTCTSVLCEET</sequence>
<reference evidence="1" key="1">
    <citation type="journal article" date="2023" name="G3 (Bethesda)">
        <title>Whole genome assembly and annotation of the endangered Caribbean coral Acropora cervicornis.</title>
        <authorList>
            <person name="Selwyn J.D."/>
            <person name="Vollmer S.V."/>
        </authorList>
    </citation>
    <scope>NUCLEOTIDE SEQUENCE</scope>
    <source>
        <strain evidence="1">K2</strain>
    </source>
</reference>
<name>A0AAD9QNK7_ACRCE</name>
<comment type="caution">
    <text evidence="1">The sequence shown here is derived from an EMBL/GenBank/DDBJ whole genome shotgun (WGS) entry which is preliminary data.</text>
</comment>
<evidence type="ECO:0000313" key="2">
    <source>
        <dbReference type="Proteomes" id="UP001249851"/>
    </source>
</evidence>
<reference evidence="1" key="2">
    <citation type="journal article" date="2023" name="Science">
        <title>Genomic signatures of disease resistance in endangered staghorn corals.</title>
        <authorList>
            <person name="Vollmer S.V."/>
            <person name="Selwyn J.D."/>
            <person name="Despard B.A."/>
            <person name="Roesel C.L."/>
        </authorList>
    </citation>
    <scope>NUCLEOTIDE SEQUENCE</scope>
    <source>
        <strain evidence="1">K2</strain>
    </source>
</reference>
<proteinExistence type="predicted"/>
<organism evidence="1 2">
    <name type="scientific">Acropora cervicornis</name>
    <name type="common">Staghorn coral</name>
    <dbReference type="NCBI Taxonomy" id="6130"/>
    <lineage>
        <taxon>Eukaryota</taxon>
        <taxon>Metazoa</taxon>
        <taxon>Cnidaria</taxon>
        <taxon>Anthozoa</taxon>
        <taxon>Hexacorallia</taxon>
        <taxon>Scleractinia</taxon>
        <taxon>Astrocoeniina</taxon>
        <taxon>Acroporidae</taxon>
        <taxon>Acropora</taxon>
    </lineage>
</organism>
<gene>
    <name evidence="1" type="ORF">P5673_012121</name>
</gene>
<protein>
    <submittedName>
        <fullName evidence="1">Uncharacterized protein</fullName>
    </submittedName>
</protein>